<name>A0A6P7TYD2_9MOLL</name>
<dbReference type="PANTHER" id="PTHR21446">
    <property type="entry name" value="DUF3504 DOMAIN-CONTAINING PROTEIN"/>
    <property type="match status" value="1"/>
</dbReference>
<gene>
    <name evidence="4" type="primary">LOC115230799</name>
</gene>
<proteinExistence type="predicted"/>
<evidence type="ECO:0000313" key="3">
    <source>
        <dbReference type="Proteomes" id="UP000515154"/>
    </source>
</evidence>
<protein>
    <submittedName>
        <fullName evidence="4">Uncharacterized protein LOC115230799 isoform X1</fullName>
    </submittedName>
</protein>
<dbReference type="KEGG" id="osn:115230799"/>
<feature type="compositionally biased region" description="Basic and acidic residues" evidence="1">
    <location>
        <begin position="845"/>
        <end position="857"/>
    </location>
</feature>
<keyword evidence="3" id="KW-1185">Reference proteome</keyword>
<dbReference type="Pfam" id="PF00651">
    <property type="entry name" value="BTB"/>
    <property type="match status" value="1"/>
</dbReference>
<reference evidence="4" key="1">
    <citation type="submission" date="2025-08" db="UniProtKB">
        <authorList>
            <consortium name="RefSeq"/>
        </authorList>
    </citation>
    <scope>IDENTIFICATION</scope>
</reference>
<accession>A0A6P7TYD2</accession>
<evidence type="ECO:0000256" key="1">
    <source>
        <dbReference type="SAM" id="MobiDB-lite"/>
    </source>
</evidence>
<dbReference type="InterPro" id="IPR011333">
    <property type="entry name" value="SKP1/BTB/POZ_sf"/>
</dbReference>
<dbReference type="SMART" id="SM00225">
    <property type="entry name" value="BTB"/>
    <property type="match status" value="1"/>
</dbReference>
<dbReference type="Proteomes" id="UP000515154">
    <property type="component" value="Linkage group LG2"/>
</dbReference>
<dbReference type="PROSITE" id="PS50097">
    <property type="entry name" value="BTB"/>
    <property type="match status" value="1"/>
</dbReference>
<feature type="compositionally biased region" description="Basic and acidic residues" evidence="1">
    <location>
        <begin position="471"/>
        <end position="491"/>
    </location>
</feature>
<evidence type="ECO:0000259" key="2">
    <source>
        <dbReference type="PROSITE" id="PS50097"/>
    </source>
</evidence>
<dbReference type="AlphaFoldDB" id="A0A6P7TYD2"/>
<dbReference type="InterPro" id="IPR000210">
    <property type="entry name" value="BTB/POZ_dom"/>
</dbReference>
<feature type="region of interest" description="Disordered" evidence="1">
    <location>
        <begin position="416"/>
        <end position="497"/>
    </location>
</feature>
<dbReference type="Gene3D" id="3.30.710.10">
    <property type="entry name" value="Potassium Channel Kv1.1, Chain A"/>
    <property type="match status" value="1"/>
</dbReference>
<feature type="domain" description="BTB" evidence="2">
    <location>
        <begin position="556"/>
        <end position="623"/>
    </location>
</feature>
<dbReference type="RefSeq" id="XP_029656788.1">
    <property type="nucleotide sequence ID" value="XM_029800928.2"/>
</dbReference>
<sequence length="894" mass="100148">MATEWHKVVQPSSNLTVVDNSSKQTTEDKHCQKTKDSTQWGVRVFTDFCNEVGYNVESATQDVSLLCQVLKRLYAGARTKKCELYQLTAFRSLRYALKRHFEETLNLDIIKGDAFVEANESFVFMEKRIKAEGKGLIRHYPPVEEQDMARLKEYFKANMQNPTPRELLEYVWFILQYYMCRLGRDGQTELKITSFVIRTDAQGERSIVQNESEPLDGNGENDEELAGGLIPSLKGDVLCPVRAYELYISKLHQDFDRLFQKPKKLVDSSQPYWFDRIPYGKTPLGGMMPTLSHKAGLSKRYTNHSLRATAIEKLLWGGINRKDVRAISQLFGQPTSVSQRKKMASILSNIAGEQSTSAVATPFLEEARLNSKITSNKRVNNFRNEFQHLSNNSTALSQKKNINLLTSSPISSLNTSCLPKSNATRPHLSTTGDSSEKSVNWREQVTNRRQQISSSEAKNNLRCLQSLHFGRGRESKEKSSSRIETQEENRVADQSSETSSFMITDVHSCANSFTEQNTPTTFMKTVENPTHSYVVHKHQGHMLSNMTNLWKKGKLCDASIGNGTMKIMVHKVVLIALSPQLLTLPNATVTSGCFQLTFSQDIGGDALWAFAKYMYEGVVSLNEEVLEDMEHIAKILGLSDLLDMCKLYRKQVLSSIDNPVTTKALISQPTESPGIIRDAISTEIVNTMDTMPKTDGPSLSTGVSFMGLPNSDITPSISKPVQQLQNLATESMTNQIQFQTKQSVPPVILYSADKDSSVSGYANDSVGLKQEPSSPLKKRCSKKDFLSSFPSRHSDTHIVVHDDLSEPWQPHSYCDNEDPKSPPPPKRLKSSELPEDSLSNLSHSNTEDFSPHTKSAKDSYPIKIELERDSNSDLETSGIPYVVSLIQAKGLDTT</sequence>
<organism evidence="3 4">
    <name type="scientific">Octopus sinensis</name>
    <name type="common">East Asian common octopus</name>
    <dbReference type="NCBI Taxonomy" id="2607531"/>
    <lineage>
        <taxon>Eukaryota</taxon>
        <taxon>Metazoa</taxon>
        <taxon>Spiralia</taxon>
        <taxon>Lophotrochozoa</taxon>
        <taxon>Mollusca</taxon>
        <taxon>Cephalopoda</taxon>
        <taxon>Coleoidea</taxon>
        <taxon>Octopodiformes</taxon>
        <taxon>Octopoda</taxon>
        <taxon>Incirrata</taxon>
        <taxon>Octopodidae</taxon>
        <taxon>Octopus</taxon>
    </lineage>
</organism>
<feature type="region of interest" description="Disordered" evidence="1">
    <location>
        <begin position="809"/>
        <end position="861"/>
    </location>
</feature>
<feature type="compositionally biased region" description="Polar residues" evidence="1">
    <location>
        <begin position="416"/>
        <end position="433"/>
    </location>
</feature>
<feature type="region of interest" description="Disordered" evidence="1">
    <location>
        <begin position="759"/>
        <end position="780"/>
    </location>
</feature>
<dbReference type="PANTHER" id="PTHR21446:SF6">
    <property type="entry name" value="MITOCHONDRIAL ANTIVIRAL-SIGNALING PROTEIN"/>
    <property type="match status" value="1"/>
</dbReference>
<evidence type="ECO:0000313" key="4">
    <source>
        <dbReference type="RefSeq" id="XP_029656788.1"/>
    </source>
</evidence>
<dbReference type="SUPFAM" id="SSF54695">
    <property type="entry name" value="POZ domain"/>
    <property type="match status" value="1"/>
</dbReference>
<feature type="compositionally biased region" description="Polar residues" evidence="1">
    <location>
        <begin position="441"/>
        <end position="458"/>
    </location>
</feature>
<dbReference type="InterPro" id="IPR052787">
    <property type="entry name" value="MAVS"/>
</dbReference>